<dbReference type="InterPro" id="IPR020449">
    <property type="entry name" value="Tscrpt_reg_AraC-type_HTH"/>
</dbReference>
<dbReference type="InterPro" id="IPR018060">
    <property type="entry name" value="HTH_AraC"/>
</dbReference>
<organism evidence="5 6">
    <name type="scientific">Ferrimonas lipolytica</name>
    <dbReference type="NCBI Taxonomy" id="2724191"/>
    <lineage>
        <taxon>Bacteria</taxon>
        <taxon>Pseudomonadati</taxon>
        <taxon>Pseudomonadota</taxon>
        <taxon>Gammaproteobacteria</taxon>
        <taxon>Alteromonadales</taxon>
        <taxon>Ferrimonadaceae</taxon>
        <taxon>Ferrimonas</taxon>
    </lineage>
</organism>
<keyword evidence="3" id="KW-0804">Transcription</keyword>
<evidence type="ECO:0000313" key="6">
    <source>
        <dbReference type="Proteomes" id="UP000501602"/>
    </source>
</evidence>
<evidence type="ECO:0000256" key="3">
    <source>
        <dbReference type="ARBA" id="ARBA00023163"/>
    </source>
</evidence>
<keyword evidence="1" id="KW-0805">Transcription regulation</keyword>
<evidence type="ECO:0000313" key="5">
    <source>
        <dbReference type="EMBL" id="QIZ78783.1"/>
    </source>
</evidence>
<gene>
    <name evidence="5" type="ORF">HER31_01965</name>
</gene>
<dbReference type="SUPFAM" id="SSF46689">
    <property type="entry name" value="Homeodomain-like"/>
    <property type="match status" value="1"/>
</dbReference>
<dbReference type="GO" id="GO:0003700">
    <property type="term" value="F:DNA-binding transcription factor activity"/>
    <property type="evidence" value="ECO:0007669"/>
    <property type="project" value="InterPro"/>
</dbReference>
<sequence>MAPGQTIAIEQIEPSDRAFGWTIAFHPDLIRNSEMGRKIEHYNFFHYDTNEALHLSAREVRLVADIAANIELECGNNLDRHSQMLIQSNLELLLKYSERFYDRQFYVRRDLNRGHLNRLNAFLHDYYQSEQCLDKGIPSVALCGKELGLSPYYLSDLLKRETGKNALEHIHLFIIERAKSLLHDGNISITQIAYDLGFEYPQHFSKLFKAKTGLSPRAFKAQS</sequence>
<keyword evidence="2" id="KW-0238">DNA-binding</keyword>
<reference evidence="5 6" key="1">
    <citation type="submission" date="2020-04" db="EMBL/GenBank/DDBJ databases">
        <title>Ferrimonas sp. S7 isolated from sea water.</title>
        <authorList>
            <person name="Bae S.S."/>
            <person name="Baek K."/>
        </authorList>
    </citation>
    <scope>NUCLEOTIDE SEQUENCE [LARGE SCALE GENOMIC DNA]</scope>
    <source>
        <strain evidence="5 6">S7</strain>
    </source>
</reference>
<dbReference type="PANTHER" id="PTHR43280:SF32">
    <property type="entry name" value="TRANSCRIPTIONAL REGULATORY PROTEIN"/>
    <property type="match status" value="1"/>
</dbReference>
<dbReference type="InterPro" id="IPR009057">
    <property type="entry name" value="Homeodomain-like_sf"/>
</dbReference>
<evidence type="ECO:0000259" key="4">
    <source>
        <dbReference type="PROSITE" id="PS01124"/>
    </source>
</evidence>
<protein>
    <submittedName>
        <fullName evidence="5">AraC family transcriptional regulator</fullName>
    </submittedName>
</protein>
<accession>A0A6H1UKD8</accession>
<name>A0A6H1UKD8_9GAMM</name>
<dbReference type="Gene3D" id="1.10.10.60">
    <property type="entry name" value="Homeodomain-like"/>
    <property type="match status" value="1"/>
</dbReference>
<dbReference type="AlphaFoldDB" id="A0A6H1UKD8"/>
<proteinExistence type="predicted"/>
<dbReference type="Pfam" id="PF12833">
    <property type="entry name" value="HTH_18"/>
    <property type="match status" value="1"/>
</dbReference>
<evidence type="ECO:0000256" key="2">
    <source>
        <dbReference type="ARBA" id="ARBA00023125"/>
    </source>
</evidence>
<dbReference type="KEGG" id="fes:HER31_01965"/>
<dbReference type="SMART" id="SM00342">
    <property type="entry name" value="HTH_ARAC"/>
    <property type="match status" value="1"/>
</dbReference>
<dbReference type="EMBL" id="CP051180">
    <property type="protein sequence ID" value="QIZ78783.1"/>
    <property type="molecule type" value="Genomic_DNA"/>
</dbReference>
<feature type="domain" description="HTH araC/xylS-type" evidence="4">
    <location>
        <begin position="117"/>
        <end position="222"/>
    </location>
</feature>
<dbReference type="GO" id="GO:0043565">
    <property type="term" value="F:sequence-specific DNA binding"/>
    <property type="evidence" value="ECO:0007669"/>
    <property type="project" value="InterPro"/>
</dbReference>
<dbReference type="PANTHER" id="PTHR43280">
    <property type="entry name" value="ARAC-FAMILY TRANSCRIPTIONAL REGULATOR"/>
    <property type="match status" value="1"/>
</dbReference>
<dbReference type="Proteomes" id="UP000501602">
    <property type="component" value="Chromosome"/>
</dbReference>
<dbReference type="PRINTS" id="PR00032">
    <property type="entry name" value="HTHARAC"/>
</dbReference>
<evidence type="ECO:0000256" key="1">
    <source>
        <dbReference type="ARBA" id="ARBA00023015"/>
    </source>
</evidence>
<keyword evidence="6" id="KW-1185">Reference proteome</keyword>
<dbReference type="PROSITE" id="PS01124">
    <property type="entry name" value="HTH_ARAC_FAMILY_2"/>
    <property type="match status" value="1"/>
</dbReference>